<name>A0A563U619_9SPHI</name>
<dbReference type="RefSeq" id="WP_146269797.1">
    <property type="nucleotide sequence ID" value="NZ_VOEI01000002.1"/>
</dbReference>
<dbReference type="OrthoDB" id="739308at2"/>
<evidence type="ECO:0000256" key="1">
    <source>
        <dbReference type="SAM" id="MobiDB-lite"/>
    </source>
</evidence>
<reference evidence="2 3" key="1">
    <citation type="submission" date="2019-07" db="EMBL/GenBank/DDBJ databases">
        <authorList>
            <person name="Kim J."/>
        </authorList>
    </citation>
    <scope>NUCLEOTIDE SEQUENCE [LARGE SCALE GENOMIC DNA]</scope>
    <source>
        <strain evidence="2 3">MJ1a</strain>
    </source>
</reference>
<comment type="caution">
    <text evidence="2">The sequence shown here is derived from an EMBL/GenBank/DDBJ whole genome shotgun (WGS) entry which is preliminary data.</text>
</comment>
<feature type="compositionally biased region" description="Pro residues" evidence="1">
    <location>
        <begin position="408"/>
        <end position="419"/>
    </location>
</feature>
<feature type="compositionally biased region" description="Pro residues" evidence="1">
    <location>
        <begin position="376"/>
        <end position="394"/>
    </location>
</feature>
<proteinExistence type="predicted"/>
<gene>
    <name evidence="2" type="ORF">FPZ42_07070</name>
</gene>
<dbReference type="AlphaFoldDB" id="A0A563U619"/>
<dbReference type="EMBL" id="VOEI01000002">
    <property type="protein sequence ID" value="TWR26792.1"/>
    <property type="molecule type" value="Genomic_DNA"/>
</dbReference>
<evidence type="ECO:0000313" key="2">
    <source>
        <dbReference type="EMBL" id="TWR26792.1"/>
    </source>
</evidence>
<feature type="region of interest" description="Disordered" evidence="1">
    <location>
        <begin position="368"/>
        <end position="419"/>
    </location>
</feature>
<accession>A0A563U619</accession>
<organism evidence="2 3">
    <name type="scientific">Mucilaginibacter achroorhodeus</name>
    <dbReference type="NCBI Taxonomy" id="2599294"/>
    <lineage>
        <taxon>Bacteria</taxon>
        <taxon>Pseudomonadati</taxon>
        <taxon>Bacteroidota</taxon>
        <taxon>Sphingobacteriia</taxon>
        <taxon>Sphingobacteriales</taxon>
        <taxon>Sphingobacteriaceae</taxon>
        <taxon>Mucilaginibacter</taxon>
    </lineage>
</organism>
<sequence>MMGYCVVIKVSRQSVAFWYQANGQRYKPLVVKGASEVPLYFHVHNNAFVFGAYARERFYQHDPDAFANYFELIKDQRKHFILHGNQKRMKQLLYYGIEQFLSHFLTTILYKNDGIEAHRPVLPLKFLFGPDLDEPERTLISEMFTEAGYGLVSVISYTDILMVHLRACGAIGHLRPAVLLSAVEDTLYADLYLPAELSAARSVKVVGQGADPRIRILAEMIIDYITEQNFHLELKREAEVGAVLPFCAQLLKNPSLILQGETELLDGNKYWFRINMKMVEERLQYYSGDISAGEGIAGLLRLSGLSPNDVVVLLGSEQIDTPYFYQRILKDYSRVQRVLPVQQDGAMQLVFKSSSSVTALKKTPAIEELKDKPARIAPPPLPPKRTAAPPPLPAGRPLAPAAKTPQSKLPPPLPPIKKK</sequence>
<evidence type="ECO:0000313" key="3">
    <source>
        <dbReference type="Proteomes" id="UP000318010"/>
    </source>
</evidence>
<protein>
    <submittedName>
        <fullName evidence="2">Uncharacterized protein</fullName>
    </submittedName>
</protein>
<dbReference type="Proteomes" id="UP000318010">
    <property type="component" value="Unassembled WGS sequence"/>
</dbReference>
<keyword evidence="3" id="KW-1185">Reference proteome</keyword>